<dbReference type="EMBL" id="JAIWYP010000011">
    <property type="protein sequence ID" value="KAH3735468.1"/>
    <property type="molecule type" value="Genomic_DNA"/>
</dbReference>
<gene>
    <name evidence="1" type="ORF">DPMN_042000</name>
</gene>
<reference evidence="1" key="1">
    <citation type="journal article" date="2019" name="bioRxiv">
        <title>The Genome of the Zebra Mussel, Dreissena polymorpha: A Resource for Invasive Species Research.</title>
        <authorList>
            <person name="McCartney M.A."/>
            <person name="Auch B."/>
            <person name="Kono T."/>
            <person name="Mallez S."/>
            <person name="Zhang Y."/>
            <person name="Obille A."/>
            <person name="Becker A."/>
            <person name="Abrahante J.E."/>
            <person name="Garbe J."/>
            <person name="Badalamenti J.P."/>
            <person name="Herman A."/>
            <person name="Mangelson H."/>
            <person name="Liachko I."/>
            <person name="Sullivan S."/>
            <person name="Sone E.D."/>
            <person name="Koren S."/>
            <person name="Silverstein K.A.T."/>
            <person name="Beckman K.B."/>
            <person name="Gohl D.M."/>
        </authorList>
    </citation>
    <scope>NUCLEOTIDE SEQUENCE</scope>
    <source>
        <strain evidence="1">Duluth1</strain>
        <tissue evidence="1">Whole animal</tissue>
    </source>
</reference>
<evidence type="ECO:0000313" key="1">
    <source>
        <dbReference type="EMBL" id="KAH3735468.1"/>
    </source>
</evidence>
<accession>A0A9D4D172</accession>
<dbReference type="Proteomes" id="UP000828390">
    <property type="component" value="Unassembled WGS sequence"/>
</dbReference>
<protein>
    <submittedName>
        <fullName evidence="1">Uncharacterized protein</fullName>
    </submittedName>
</protein>
<keyword evidence="2" id="KW-1185">Reference proteome</keyword>
<dbReference type="AlphaFoldDB" id="A0A9D4D172"/>
<proteinExistence type="predicted"/>
<evidence type="ECO:0000313" key="2">
    <source>
        <dbReference type="Proteomes" id="UP000828390"/>
    </source>
</evidence>
<reference evidence="1" key="2">
    <citation type="submission" date="2020-11" db="EMBL/GenBank/DDBJ databases">
        <authorList>
            <person name="McCartney M.A."/>
            <person name="Auch B."/>
            <person name="Kono T."/>
            <person name="Mallez S."/>
            <person name="Becker A."/>
            <person name="Gohl D.M."/>
            <person name="Silverstein K.A.T."/>
            <person name="Koren S."/>
            <person name="Bechman K.B."/>
            <person name="Herman A."/>
            <person name="Abrahante J.E."/>
            <person name="Garbe J."/>
        </authorList>
    </citation>
    <scope>NUCLEOTIDE SEQUENCE</scope>
    <source>
        <strain evidence="1">Duluth1</strain>
        <tissue evidence="1">Whole animal</tissue>
    </source>
</reference>
<sequence length="78" mass="8766">MLMSGSELNHPSLLMFPTIAKKCGDTEYYVSNLMEKSNETACGILKTSTKSMKRNFDLLVLPYPYAEGHHIVMLKLPS</sequence>
<organism evidence="1 2">
    <name type="scientific">Dreissena polymorpha</name>
    <name type="common">Zebra mussel</name>
    <name type="synonym">Mytilus polymorpha</name>
    <dbReference type="NCBI Taxonomy" id="45954"/>
    <lineage>
        <taxon>Eukaryota</taxon>
        <taxon>Metazoa</taxon>
        <taxon>Spiralia</taxon>
        <taxon>Lophotrochozoa</taxon>
        <taxon>Mollusca</taxon>
        <taxon>Bivalvia</taxon>
        <taxon>Autobranchia</taxon>
        <taxon>Heteroconchia</taxon>
        <taxon>Euheterodonta</taxon>
        <taxon>Imparidentia</taxon>
        <taxon>Neoheterodontei</taxon>
        <taxon>Myida</taxon>
        <taxon>Dreissenoidea</taxon>
        <taxon>Dreissenidae</taxon>
        <taxon>Dreissena</taxon>
    </lineage>
</organism>
<comment type="caution">
    <text evidence="1">The sequence shown here is derived from an EMBL/GenBank/DDBJ whole genome shotgun (WGS) entry which is preliminary data.</text>
</comment>
<name>A0A9D4D172_DREPO</name>